<dbReference type="InterPro" id="IPR002921">
    <property type="entry name" value="Fungal_lipase-type"/>
</dbReference>
<dbReference type="RefSeq" id="XP_029216660.1">
    <property type="nucleotide sequence ID" value="XM_029359993.1"/>
</dbReference>
<dbReference type="Pfam" id="PF01764">
    <property type="entry name" value="Lipase_3"/>
    <property type="match status" value="1"/>
</dbReference>
<feature type="compositionally biased region" description="Basic residues" evidence="1">
    <location>
        <begin position="814"/>
        <end position="828"/>
    </location>
</feature>
<evidence type="ECO:0000259" key="2">
    <source>
        <dbReference type="Pfam" id="PF01764"/>
    </source>
</evidence>
<reference evidence="3 4" key="1">
    <citation type="submission" date="2017-09" db="EMBL/GenBank/DDBJ databases">
        <title>Genome sequencing of Besnoitia besnoiti strain Bb-Ger1.</title>
        <authorList>
            <person name="Schares G."/>
            <person name="Venepally P."/>
            <person name="Lorenzi H.A."/>
        </authorList>
    </citation>
    <scope>NUCLEOTIDE SEQUENCE [LARGE SCALE GENOMIC DNA]</scope>
    <source>
        <strain evidence="3 4">Bb-Ger1</strain>
    </source>
</reference>
<dbReference type="KEGG" id="bbes:BESB_012630"/>
<dbReference type="GeneID" id="40306325"/>
<dbReference type="VEuPathDB" id="ToxoDB:BESB_012630"/>
<feature type="region of interest" description="Disordered" evidence="1">
    <location>
        <begin position="809"/>
        <end position="828"/>
    </location>
</feature>
<feature type="domain" description="Fungal lipase-type" evidence="2">
    <location>
        <begin position="579"/>
        <end position="705"/>
    </location>
</feature>
<name>A0A2A9M8L5_BESBE</name>
<evidence type="ECO:0000313" key="3">
    <source>
        <dbReference type="EMBL" id="PFH32651.1"/>
    </source>
</evidence>
<dbReference type="Proteomes" id="UP000224006">
    <property type="component" value="Chromosome IX"/>
</dbReference>
<keyword evidence="4" id="KW-1185">Reference proteome</keyword>
<evidence type="ECO:0000313" key="4">
    <source>
        <dbReference type="Proteomes" id="UP000224006"/>
    </source>
</evidence>
<comment type="caution">
    <text evidence="3">The sequence shown here is derived from an EMBL/GenBank/DDBJ whole genome shotgun (WGS) entry which is preliminary data.</text>
</comment>
<feature type="compositionally biased region" description="Acidic residues" evidence="1">
    <location>
        <begin position="177"/>
        <end position="188"/>
    </location>
</feature>
<feature type="compositionally biased region" description="Pro residues" evidence="1">
    <location>
        <begin position="190"/>
        <end position="200"/>
    </location>
</feature>
<dbReference type="GO" id="GO:0006629">
    <property type="term" value="P:lipid metabolic process"/>
    <property type="evidence" value="ECO:0007669"/>
    <property type="project" value="InterPro"/>
</dbReference>
<dbReference type="OrthoDB" id="438440at2759"/>
<evidence type="ECO:0000256" key="1">
    <source>
        <dbReference type="SAM" id="MobiDB-lite"/>
    </source>
</evidence>
<dbReference type="InterPro" id="IPR029058">
    <property type="entry name" value="AB_hydrolase_fold"/>
</dbReference>
<feature type="region of interest" description="Disordered" evidence="1">
    <location>
        <begin position="177"/>
        <end position="206"/>
    </location>
</feature>
<protein>
    <submittedName>
        <fullName evidence="3">Lipase</fullName>
    </submittedName>
</protein>
<feature type="region of interest" description="Disordered" evidence="1">
    <location>
        <begin position="272"/>
        <end position="293"/>
    </location>
</feature>
<feature type="region of interest" description="Disordered" evidence="1">
    <location>
        <begin position="84"/>
        <end position="163"/>
    </location>
</feature>
<dbReference type="AlphaFoldDB" id="A0A2A9M8L5"/>
<organism evidence="3 4">
    <name type="scientific">Besnoitia besnoiti</name>
    <name type="common">Apicomplexan protozoan</name>
    <dbReference type="NCBI Taxonomy" id="94643"/>
    <lineage>
        <taxon>Eukaryota</taxon>
        <taxon>Sar</taxon>
        <taxon>Alveolata</taxon>
        <taxon>Apicomplexa</taxon>
        <taxon>Conoidasida</taxon>
        <taxon>Coccidia</taxon>
        <taxon>Eucoccidiorida</taxon>
        <taxon>Eimeriorina</taxon>
        <taxon>Sarcocystidae</taxon>
        <taxon>Besnoitia</taxon>
    </lineage>
</organism>
<feature type="compositionally biased region" description="Low complexity" evidence="1">
    <location>
        <begin position="275"/>
        <end position="289"/>
    </location>
</feature>
<feature type="compositionally biased region" description="Polar residues" evidence="1">
    <location>
        <begin position="130"/>
        <end position="146"/>
    </location>
</feature>
<accession>A0A2A9M8L5</accession>
<sequence>MAVRGAEKNLCRPREPFPGVPGFVTTAIVFFALACLESSARHLHSSEDARRLGATPLITRAFPGEIQGSESADYSLLQLQNENEDADSLNGGGVGSQAAAGEPVSDSQQQQQEEGDRRSQNPTRPETPPTADSQTSEPQSVPTSSPAKAATRGNGTRRQRHLQTARNALQTIMEIDEQEQEPPSEDDTPAPAPSSTPPGSQPGSLGAATRLVDMTRFGMNSGFNQWAFKLQQHCSGLYPTVLMRPLLPGAEQGVCVLDNLLDAVKLRLQDTSPATKSSSSELATSSDTSPTRRFRGFVQQLKQTSSRKALGFVLRRQLRSGHRKPEELPKILSALGKKVKSLRSLIPQLFISFLMCQPTLSAKTAFAGNFTSTSHFDNDEASFVTQDEGAFLFVSHRMPPAQLDPFAPQTFPSLREQWQKELMKSLAVSLQLVDTMMTLGDDFDGHIGQSPSMVFPKPWLVEAVVAPAFTEYSPIHGANFDINPVARSVLRSHKVTAETIEEGPTGKKILRPNCIRSDSVTGVRRSSAEELPVVNPDKCYRTASFANVLVSPLAVFLVRDRDQPVSAPGAEAYPVDSLVLIRGPKYAKEWTAAFMSRPVGDSVFLGSDGGRLHEGYTTLFHQILRETATAFAQKLKTDVLPEHRGATPFNILITGISTGRVLANLLTWFLAIALKDEVAQHRVRLHCSGFGTPPFADEKAHRNMHRAKAVCWNFHAELDPMLEIFRASVSGDLVVGNPMTLDASTFLRAALRSHDGRFTFHGLSWAYDQHKALKEGHFQGKTFVLSAIYWLNLFQASAVAQKFQPKAEKAVQSSKRHKRTKRRSSTAV</sequence>
<dbReference type="Gene3D" id="3.40.50.1820">
    <property type="entry name" value="alpha/beta hydrolase"/>
    <property type="match status" value="1"/>
</dbReference>
<dbReference type="PROSITE" id="PS51257">
    <property type="entry name" value="PROKAR_LIPOPROTEIN"/>
    <property type="match status" value="1"/>
</dbReference>
<gene>
    <name evidence="3" type="ORF">BESB_012630</name>
</gene>
<dbReference type="EMBL" id="NWUJ01000010">
    <property type="protein sequence ID" value="PFH32651.1"/>
    <property type="molecule type" value="Genomic_DNA"/>
</dbReference>
<proteinExistence type="predicted"/>